<name>A0A255EMG9_9ACTN</name>
<dbReference type="OrthoDB" id="5115904at2"/>
<dbReference type="Proteomes" id="UP000216300">
    <property type="component" value="Unassembled WGS sequence"/>
</dbReference>
<sequence length="122" mass="12493">MVDAHLSGGSEGETTDAEIITTALGLTSSKAPNPISDFDESAPEPGTYIADDLSTLTVVGDCAASGTDPDNAIEIELPSVEADGETDNTATVQLSVMTDATIGVAGEVEDYMRDANGNWIAN</sequence>
<protein>
    <submittedName>
        <fullName evidence="2">Uncharacterized protein</fullName>
    </submittedName>
</protein>
<organism evidence="2 3">
    <name type="scientific">Parenemella sanctibonifatiensis</name>
    <dbReference type="NCBI Taxonomy" id="2016505"/>
    <lineage>
        <taxon>Bacteria</taxon>
        <taxon>Bacillati</taxon>
        <taxon>Actinomycetota</taxon>
        <taxon>Actinomycetes</taxon>
        <taxon>Propionibacteriales</taxon>
        <taxon>Propionibacteriaceae</taxon>
        <taxon>Parenemella</taxon>
    </lineage>
</organism>
<keyword evidence="3" id="KW-1185">Reference proteome</keyword>
<feature type="region of interest" description="Disordered" evidence="1">
    <location>
        <begin position="25"/>
        <end position="45"/>
    </location>
</feature>
<reference evidence="2 3" key="1">
    <citation type="submission" date="2017-07" db="EMBL/GenBank/DDBJ databases">
        <title>Draft whole genome sequences of clinical Proprionibacteriaceae strains.</title>
        <authorList>
            <person name="Bernier A.-M."/>
            <person name="Bernard K."/>
            <person name="Domingo M.-C."/>
        </authorList>
    </citation>
    <scope>NUCLEOTIDE SEQUENCE [LARGE SCALE GENOMIC DNA]</scope>
    <source>
        <strain evidence="2 3">NML 150081</strain>
    </source>
</reference>
<evidence type="ECO:0000313" key="3">
    <source>
        <dbReference type="Proteomes" id="UP000216300"/>
    </source>
</evidence>
<accession>A0A255EMG9</accession>
<gene>
    <name evidence="2" type="ORF">CGZ91_04340</name>
</gene>
<comment type="caution">
    <text evidence="2">The sequence shown here is derived from an EMBL/GenBank/DDBJ whole genome shotgun (WGS) entry which is preliminary data.</text>
</comment>
<evidence type="ECO:0000256" key="1">
    <source>
        <dbReference type="SAM" id="MobiDB-lite"/>
    </source>
</evidence>
<proteinExistence type="predicted"/>
<dbReference type="EMBL" id="NMVJ01000001">
    <property type="protein sequence ID" value="OYN92704.1"/>
    <property type="molecule type" value="Genomic_DNA"/>
</dbReference>
<evidence type="ECO:0000313" key="2">
    <source>
        <dbReference type="EMBL" id="OYN92704.1"/>
    </source>
</evidence>
<dbReference type="AlphaFoldDB" id="A0A255EMG9"/>